<keyword evidence="3" id="KW-0547">Nucleotide-binding</keyword>
<keyword evidence="2" id="KW-0813">Transport</keyword>
<keyword evidence="7" id="KW-1185">Reference proteome</keyword>
<accession>A0A1T4KEA2</accession>
<dbReference type="PANTHER" id="PTHR42798:SF6">
    <property type="entry name" value="CELL DIVISION ATP-BINDING PROTEIN FTSE"/>
    <property type="match status" value="1"/>
</dbReference>
<feature type="domain" description="ABC transporter" evidence="5">
    <location>
        <begin position="2"/>
        <end position="225"/>
    </location>
</feature>
<dbReference type="SUPFAM" id="SSF52540">
    <property type="entry name" value="P-loop containing nucleoside triphosphate hydrolases"/>
    <property type="match status" value="1"/>
</dbReference>
<dbReference type="InterPro" id="IPR027417">
    <property type="entry name" value="P-loop_NTPase"/>
</dbReference>
<protein>
    <submittedName>
        <fullName evidence="6">Putative ABC transport system ATP-binding protein</fullName>
    </submittedName>
</protein>
<dbReference type="GO" id="GO:0016887">
    <property type="term" value="F:ATP hydrolysis activity"/>
    <property type="evidence" value="ECO:0007669"/>
    <property type="project" value="InterPro"/>
</dbReference>
<dbReference type="FunFam" id="3.40.50.300:FF:000032">
    <property type="entry name" value="Export ABC transporter ATP-binding protein"/>
    <property type="match status" value="1"/>
</dbReference>
<organism evidence="6 7">
    <name type="scientific">Garciella nitratireducens DSM 15102</name>
    <dbReference type="NCBI Taxonomy" id="1121911"/>
    <lineage>
        <taxon>Bacteria</taxon>
        <taxon>Bacillati</taxon>
        <taxon>Bacillota</taxon>
        <taxon>Clostridia</taxon>
        <taxon>Eubacteriales</taxon>
        <taxon>Eubacteriaceae</taxon>
        <taxon>Garciella</taxon>
    </lineage>
</organism>
<dbReference type="PROSITE" id="PS50893">
    <property type="entry name" value="ABC_TRANSPORTER_2"/>
    <property type="match status" value="1"/>
</dbReference>
<dbReference type="Proteomes" id="UP000196365">
    <property type="component" value="Unassembled WGS sequence"/>
</dbReference>
<dbReference type="Pfam" id="PF00005">
    <property type="entry name" value="ABC_tran"/>
    <property type="match status" value="1"/>
</dbReference>
<dbReference type="AlphaFoldDB" id="A0A1T4KEA2"/>
<evidence type="ECO:0000313" key="6">
    <source>
        <dbReference type="EMBL" id="SJZ40754.1"/>
    </source>
</evidence>
<name>A0A1T4KEA2_9FIRM</name>
<evidence type="ECO:0000259" key="5">
    <source>
        <dbReference type="PROSITE" id="PS50893"/>
    </source>
</evidence>
<dbReference type="RefSeq" id="WP_087677934.1">
    <property type="nucleotide sequence ID" value="NZ_FUWV01000002.1"/>
</dbReference>
<comment type="similarity">
    <text evidence="1">Belongs to the ABC transporter superfamily.</text>
</comment>
<dbReference type="CDD" id="cd03255">
    <property type="entry name" value="ABC_MJ0796_LolCDE_FtsE"/>
    <property type="match status" value="1"/>
</dbReference>
<keyword evidence="4 6" id="KW-0067">ATP-binding</keyword>
<dbReference type="EMBL" id="FUWV01000002">
    <property type="protein sequence ID" value="SJZ40754.1"/>
    <property type="molecule type" value="Genomic_DNA"/>
</dbReference>
<dbReference type="GO" id="GO:0022857">
    <property type="term" value="F:transmembrane transporter activity"/>
    <property type="evidence" value="ECO:0007669"/>
    <property type="project" value="UniProtKB-ARBA"/>
</dbReference>
<dbReference type="Gene3D" id="3.40.50.300">
    <property type="entry name" value="P-loop containing nucleotide triphosphate hydrolases"/>
    <property type="match status" value="1"/>
</dbReference>
<dbReference type="SMART" id="SM00382">
    <property type="entry name" value="AAA"/>
    <property type="match status" value="1"/>
</dbReference>
<dbReference type="InterPro" id="IPR003593">
    <property type="entry name" value="AAA+_ATPase"/>
</dbReference>
<dbReference type="OrthoDB" id="9802264at2"/>
<dbReference type="GO" id="GO:0005524">
    <property type="term" value="F:ATP binding"/>
    <property type="evidence" value="ECO:0007669"/>
    <property type="project" value="UniProtKB-KW"/>
</dbReference>
<gene>
    <name evidence="6" type="ORF">SAMN02745973_00482</name>
</gene>
<dbReference type="InterPro" id="IPR017871">
    <property type="entry name" value="ABC_transporter-like_CS"/>
</dbReference>
<dbReference type="PANTHER" id="PTHR42798">
    <property type="entry name" value="LIPOPROTEIN-RELEASING SYSTEM ATP-BINDING PROTEIN LOLD"/>
    <property type="match status" value="1"/>
</dbReference>
<dbReference type="PROSITE" id="PS00211">
    <property type="entry name" value="ABC_TRANSPORTER_1"/>
    <property type="match status" value="1"/>
</dbReference>
<dbReference type="GO" id="GO:0098796">
    <property type="term" value="C:membrane protein complex"/>
    <property type="evidence" value="ECO:0007669"/>
    <property type="project" value="UniProtKB-ARBA"/>
</dbReference>
<evidence type="ECO:0000313" key="7">
    <source>
        <dbReference type="Proteomes" id="UP000196365"/>
    </source>
</evidence>
<dbReference type="InterPro" id="IPR003439">
    <property type="entry name" value="ABC_transporter-like_ATP-bd"/>
</dbReference>
<dbReference type="InterPro" id="IPR017911">
    <property type="entry name" value="MacB-like_ATP-bd"/>
</dbReference>
<reference evidence="6 7" key="1">
    <citation type="submission" date="2017-02" db="EMBL/GenBank/DDBJ databases">
        <authorList>
            <person name="Peterson S.W."/>
        </authorList>
    </citation>
    <scope>NUCLEOTIDE SEQUENCE [LARGE SCALE GENOMIC DNA]</scope>
    <source>
        <strain evidence="6 7">DSM 15102</strain>
    </source>
</reference>
<proteinExistence type="inferred from homology"/>
<evidence type="ECO:0000256" key="4">
    <source>
        <dbReference type="ARBA" id="ARBA00022840"/>
    </source>
</evidence>
<evidence type="ECO:0000256" key="2">
    <source>
        <dbReference type="ARBA" id="ARBA00022448"/>
    </source>
</evidence>
<sequence length="225" mass="25218">MIELKHINKYYKVGDFQLHVLKDVNLKIESGDFVGIMGPSGSGKSTLVNVLGFLDSDYEGEYLFEGNLISNLIDKKISAIRNKTVGFVFQEFNLIETQTIFENVQLPLLYNGQTSRKTKEIVQTTLEKVGLAEKGNQLPSQLSGGQRQRAAIARALINHPKFIIADEPTGALDTATSRNIMTILQELNQKEGVTLVMVTHDPNLLEYCTHKVEVIDGRVRKEERL</sequence>
<evidence type="ECO:0000256" key="1">
    <source>
        <dbReference type="ARBA" id="ARBA00005417"/>
    </source>
</evidence>
<evidence type="ECO:0000256" key="3">
    <source>
        <dbReference type="ARBA" id="ARBA00022741"/>
    </source>
</evidence>